<dbReference type="KEGG" id="mcha:111004971"/>
<organism evidence="3 4">
    <name type="scientific">Momordica charantia</name>
    <name type="common">Bitter gourd</name>
    <name type="synonym">Balsam pear</name>
    <dbReference type="NCBI Taxonomy" id="3673"/>
    <lineage>
        <taxon>Eukaryota</taxon>
        <taxon>Viridiplantae</taxon>
        <taxon>Streptophyta</taxon>
        <taxon>Embryophyta</taxon>
        <taxon>Tracheophyta</taxon>
        <taxon>Spermatophyta</taxon>
        <taxon>Magnoliopsida</taxon>
        <taxon>eudicotyledons</taxon>
        <taxon>Gunneridae</taxon>
        <taxon>Pentapetalae</taxon>
        <taxon>rosids</taxon>
        <taxon>fabids</taxon>
        <taxon>Cucurbitales</taxon>
        <taxon>Cucurbitaceae</taxon>
        <taxon>Momordiceae</taxon>
        <taxon>Momordica</taxon>
    </lineage>
</organism>
<keyword evidence="3" id="KW-1185">Reference proteome</keyword>
<dbReference type="SUPFAM" id="SSF53474">
    <property type="entry name" value="alpha/beta-Hydrolases"/>
    <property type="match status" value="1"/>
</dbReference>
<gene>
    <name evidence="4" type="primary">LOC111004971</name>
</gene>
<dbReference type="PANTHER" id="PTHR23024">
    <property type="entry name" value="ARYLACETAMIDE DEACETYLASE"/>
    <property type="match status" value="1"/>
</dbReference>
<name>A0A6J1BSL6_MOMCH</name>
<evidence type="ECO:0000256" key="1">
    <source>
        <dbReference type="ARBA" id="ARBA00010515"/>
    </source>
</evidence>
<dbReference type="InterPro" id="IPR050466">
    <property type="entry name" value="Carboxylest/Gibb_receptor"/>
</dbReference>
<sequence length="240" mass="27220">MAPDSKLVDDYCQRLARQIPAVVISVNYRLAPEHRFPCQYEDCFDVLKFIDAAAIEGFPANVDLKRCFVAGDSAGGNIAHHMILRSGEHEFRDLEIVGVIAIQPFFGGGERTESEKALTKAPLVTVDRTDWYWKVFLPEGSNRDHPAVNIFGPNSADLSKVRFPAIKIFVGGLDPLIDWQKRYYEGMKKLGKEADLVEYPNAFHSFYGFPELPEWSLFIKDVADFVQTQSSKMISRRNQK</sequence>
<proteinExistence type="inferred from homology"/>
<dbReference type="SMR" id="A0A6J1BSL6"/>
<dbReference type="InterPro" id="IPR029058">
    <property type="entry name" value="AB_hydrolase_fold"/>
</dbReference>
<protein>
    <submittedName>
        <fullName evidence="4">Probable carboxylesterase 18</fullName>
    </submittedName>
</protein>
<dbReference type="PANTHER" id="PTHR23024:SF24">
    <property type="entry name" value="ALPHA_BETA HYDROLASE FOLD-3 DOMAIN-CONTAINING PROTEIN"/>
    <property type="match status" value="1"/>
</dbReference>
<reference evidence="4" key="1">
    <citation type="submission" date="2025-08" db="UniProtKB">
        <authorList>
            <consortium name="RefSeq"/>
        </authorList>
    </citation>
    <scope>IDENTIFICATION</scope>
</reference>
<evidence type="ECO:0000313" key="4">
    <source>
        <dbReference type="RefSeq" id="XP_022131992.1"/>
    </source>
</evidence>
<evidence type="ECO:0000313" key="3">
    <source>
        <dbReference type="Proteomes" id="UP000504603"/>
    </source>
</evidence>
<dbReference type="GeneID" id="111004971"/>
<dbReference type="GO" id="GO:0009860">
    <property type="term" value="P:pollen tube growth"/>
    <property type="evidence" value="ECO:0007669"/>
    <property type="project" value="TreeGrafter"/>
</dbReference>
<comment type="similarity">
    <text evidence="1">Belongs to the 'GDXG' lipolytic enzyme family.</text>
</comment>
<dbReference type="Proteomes" id="UP000504603">
    <property type="component" value="Unplaced"/>
</dbReference>
<dbReference type="GO" id="GO:0052689">
    <property type="term" value="F:carboxylic ester hydrolase activity"/>
    <property type="evidence" value="ECO:0007669"/>
    <property type="project" value="TreeGrafter"/>
</dbReference>
<dbReference type="AlphaFoldDB" id="A0A6J1BSL6"/>
<dbReference type="Gene3D" id="3.40.50.1820">
    <property type="entry name" value="alpha/beta hydrolase"/>
    <property type="match status" value="1"/>
</dbReference>
<dbReference type="RefSeq" id="XP_022131992.1">
    <property type="nucleotide sequence ID" value="XM_022276300.1"/>
</dbReference>
<dbReference type="Pfam" id="PF07859">
    <property type="entry name" value="Abhydrolase_3"/>
    <property type="match status" value="1"/>
</dbReference>
<dbReference type="OrthoDB" id="408631at2759"/>
<accession>A0A6J1BSL6</accession>
<dbReference type="InterPro" id="IPR013094">
    <property type="entry name" value="AB_hydrolase_3"/>
</dbReference>
<feature type="domain" description="Alpha/beta hydrolase fold-3" evidence="2">
    <location>
        <begin position="6"/>
        <end position="207"/>
    </location>
</feature>
<evidence type="ECO:0000259" key="2">
    <source>
        <dbReference type="Pfam" id="PF07859"/>
    </source>
</evidence>